<evidence type="ECO:0000256" key="1">
    <source>
        <dbReference type="ARBA" id="ARBA00006484"/>
    </source>
</evidence>
<dbReference type="InterPro" id="IPR036291">
    <property type="entry name" value="NAD(P)-bd_dom_sf"/>
</dbReference>
<evidence type="ECO:0000313" key="3">
    <source>
        <dbReference type="EMBL" id="CAG8949681.1"/>
    </source>
</evidence>
<dbReference type="PANTHER" id="PTHR42760">
    <property type="entry name" value="SHORT-CHAIN DEHYDROGENASES/REDUCTASES FAMILY MEMBER"/>
    <property type="match status" value="1"/>
</dbReference>
<evidence type="ECO:0000313" key="4">
    <source>
        <dbReference type="Proteomes" id="UP000696280"/>
    </source>
</evidence>
<keyword evidence="2" id="KW-0560">Oxidoreductase</keyword>
<name>A0A9N9KMG9_9HELO</name>
<dbReference type="Pfam" id="PF13561">
    <property type="entry name" value="adh_short_C2"/>
    <property type="match status" value="1"/>
</dbReference>
<dbReference type="PANTHER" id="PTHR42760:SF5">
    <property type="entry name" value="2-DEHYDRO-3-DEOXY-D-GLUCONATE 5-DEHYDROGENASE"/>
    <property type="match status" value="1"/>
</dbReference>
<dbReference type="Gene3D" id="3.40.50.720">
    <property type="entry name" value="NAD(P)-binding Rossmann-like Domain"/>
    <property type="match status" value="1"/>
</dbReference>
<evidence type="ECO:0008006" key="5">
    <source>
        <dbReference type="Google" id="ProtNLM"/>
    </source>
</evidence>
<dbReference type="GO" id="GO:0016616">
    <property type="term" value="F:oxidoreductase activity, acting on the CH-OH group of donors, NAD or NADP as acceptor"/>
    <property type="evidence" value="ECO:0007669"/>
    <property type="project" value="TreeGrafter"/>
</dbReference>
<dbReference type="OrthoDB" id="294295at2759"/>
<evidence type="ECO:0000256" key="2">
    <source>
        <dbReference type="ARBA" id="ARBA00023002"/>
    </source>
</evidence>
<dbReference type="AlphaFoldDB" id="A0A9N9KMG9"/>
<reference evidence="3" key="1">
    <citation type="submission" date="2021-07" db="EMBL/GenBank/DDBJ databases">
        <authorList>
            <person name="Durling M."/>
        </authorList>
    </citation>
    <scope>NUCLEOTIDE SEQUENCE</scope>
</reference>
<comment type="similarity">
    <text evidence="1">Belongs to the short-chain dehydrogenases/reductases (SDR) family.</text>
</comment>
<gene>
    <name evidence="3" type="ORF">HYFRA_00003999</name>
</gene>
<sequence>MTELLLAPISFCSHEIQTRRHPAEDFPDVNWDEIIGVNLPAGFQLKPPASVQEKKKIVFIASVTTYSASTEIPAYVSSKGVLGQLTKALNNEWMAKGINVNAIAPGYISTDLTTALRDDPEEEKNLMARIPAARWGLPSDLAGAIIHLCGKSSDYVGGEIHAVDGGFLGRFLGR</sequence>
<dbReference type="SUPFAM" id="SSF51735">
    <property type="entry name" value="NAD(P)-binding Rossmann-fold domains"/>
    <property type="match status" value="1"/>
</dbReference>
<organism evidence="3 4">
    <name type="scientific">Hymenoscyphus fraxineus</name>
    <dbReference type="NCBI Taxonomy" id="746836"/>
    <lineage>
        <taxon>Eukaryota</taxon>
        <taxon>Fungi</taxon>
        <taxon>Dikarya</taxon>
        <taxon>Ascomycota</taxon>
        <taxon>Pezizomycotina</taxon>
        <taxon>Leotiomycetes</taxon>
        <taxon>Helotiales</taxon>
        <taxon>Helotiaceae</taxon>
        <taxon>Hymenoscyphus</taxon>
    </lineage>
</organism>
<proteinExistence type="inferred from homology"/>
<accession>A0A9N9KMG9</accession>
<dbReference type="InterPro" id="IPR002347">
    <property type="entry name" value="SDR_fam"/>
</dbReference>
<dbReference type="PRINTS" id="PR00081">
    <property type="entry name" value="GDHRDH"/>
</dbReference>
<dbReference type="EMBL" id="CAJVRL010000025">
    <property type="protein sequence ID" value="CAG8949681.1"/>
    <property type="molecule type" value="Genomic_DNA"/>
</dbReference>
<comment type="caution">
    <text evidence="3">The sequence shown here is derived from an EMBL/GenBank/DDBJ whole genome shotgun (WGS) entry which is preliminary data.</text>
</comment>
<protein>
    <recommendedName>
        <fullName evidence="5">2-deoxy-D-gluconate 3-dehydrogenase</fullName>
    </recommendedName>
</protein>
<keyword evidence="4" id="KW-1185">Reference proteome</keyword>
<dbReference type="Proteomes" id="UP000696280">
    <property type="component" value="Unassembled WGS sequence"/>
</dbReference>